<gene>
    <name evidence="1" type="primary">29</name>
    <name evidence="1" type="ORF">SEA_HERMIA_29</name>
</gene>
<sequence length="60" mass="6639">MKYTLRVFGIPVLSFESAGTGAEEGYINLTGGSFELAPEEPEYDEEYYEEDRSGFGFGVS</sequence>
<organism evidence="1">
    <name type="scientific">Mycobacterium phage Hermia</name>
    <dbReference type="NCBI Taxonomy" id="3136620"/>
    <lineage>
        <taxon>Viruses</taxon>
    </lineage>
</organism>
<accession>A0AAU8GLI2</accession>
<evidence type="ECO:0000313" key="1">
    <source>
        <dbReference type="EMBL" id="XCH42838.1"/>
    </source>
</evidence>
<reference evidence="1" key="1">
    <citation type="submission" date="2024-04" db="EMBL/GenBank/DDBJ databases">
        <authorList>
            <person name="Adelman N."/>
            <person name="Francis S."/>
            <person name="Griciute V."/>
            <person name="Hart J."/>
            <person name="Matonsi M."/>
            <person name="Hutchison K.W."/>
            <person name="Molloy S.D."/>
            <person name="Viland M.D."/>
            <person name="Lewis C.M."/>
            <person name="Garlena R.A."/>
            <person name="Russell D.A."/>
            <person name="Jacobs-Sera D."/>
            <person name="Hatfull G.F."/>
        </authorList>
    </citation>
    <scope>NUCLEOTIDE SEQUENCE</scope>
</reference>
<proteinExistence type="predicted"/>
<dbReference type="EMBL" id="PP750959">
    <property type="protein sequence ID" value="XCH42838.1"/>
    <property type="molecule type" value="Genomic_DNA"/>
</dbReference>
<protein>
    <recommendedName>
        <fullName evidence="2">Minor tail protein</fullName>
    </recommendedName>
</protein>
<evidence type="ECO:0008006" key="2">
    <source>
        <dbReference type="Google" id="ProtNLM"/>
    </source>
</evidence>
<name>A0AAU8GLI2_9VIRU</name>